<dbReference type="EMBL" id="CM042049">
    <property type="protein sequence ID" value="KAI3747465.1"/>
    <property type="molecule type" value="Genomic_DNA"/>
</dbReference>
<organism evidence="1 2">
    <name type="scientific">Arctium lappa</name>
    <name type="common">Greater burdock</name>
    <name type="synonym">Lappa major</name>
    <dbReference type="NCBI Taxonomy" id="4217"/>
    <lineage>
        <taxon>Eukaryota</taxon>
        <taxon>Viridiplantae</taxon>
        <taxon>Streptophyta</taxon>
        <taxon>Embryophyta</taxon>
        <taxon>Tracheophyta</taxon>
        <taxon>Spermatophyta</taxon>
        <taxon>Magnoliopsida</taxon>
        <taxon>eudicotyledons</taxon>
        <taxon>Gunneridae</taxon>
        <taxon>Pentapetalae</taxon>
        <taxon>asterids</taxon>
        <taxon>campanulids</taxon>
        <taxon>Asterales</taxon>
        <taxon>Asteraceae</taxon>
        <taxon>Carduoideae</taxon>
        <taxon>Cardueae</taxon>
        <taxon>Arctiinae</taxon>
        <taxon>Arctium</taxon>
    </lineage>
</organism>
<reference evidence="1 2" key="2">
    <citation type="journal article" date="2022" name="Mol. Ecol. Resour.">
        <title>The genomes of chicory, endive, great burdock and yacon provide insights into Asteraceae paleo-polyploidization history and plant inulin production.</title>
        <authorList>
            <person name="Fan W."/>
            <person name="Wang S."/>
            <person name="Wang H."/>
            <person name="Wang A."/>
            <person name="Jiang F."/>
            <person name="Liu H."/>
            <person name="Zhao H."/>
            <person name="Xu D."/>
            <person name="Zhang Y."/>
        </authorList>
    </citation>
    <scope>NUCLEOTIDE SEQUENCE [LARGE SCALE GENOMIC DNA]</scope>
    <source>
        <strain evidence="2">cv. Niubang</strain>
    </source>
</reference>
<accession>A0ACB9DLQ1</accession>
<comment type="caution">
    <text evidence="1">The sequence shown here is derived from an EMBL/GenBank/DDBJ whole genome shotgun (WGS) entry which is preliminary data.</text>
</comment>
<protein>
    <submittedName>
        <fullName evidence="1">Uncharacterized protein</fullName>
    </submittedName>
</protein>
<gene>
    <name evidence="1" type="ORF">L6452_09922</name>
</gene>
<evidence type="ECO:0000313" key="2">
    <source>
        <dbReference type="Proteomes" id="UP001055879"/>
    </source>
</evidence>
<keyword evidence="2" id="KW-1185">Reference proteome</keyword>
<name>A0ACB9DLQ1_ARCLA</name>
<evidence type="ECO:0000313" key="1">
    <source>
        <dbReference type="EMBL" id="KAI3747465.1"/>
    </source>
</evidence>
<proteinExistence type="predicted"/>
<reference evidence="2" key="1">
    <citation type="journal article" date="2022" name="Mol. Ecol. Resour.">
        <title>The genomes of chicory, endive, great burdock and yacon provide insights into Asteraceae palaeo-polyploidization history and plant inulin production.</title>
        <authorList>
            <person name="Fan W."/>
            <person name="Wang S."/>
            <person name="Wang H."/>
            <person name="Wang A."/>
            <person name="Jiang F."/>
            <person name="Liu H."/>
            <person name="Zhao H."/>
            <person name="Xu D."/>
            <person name="Zhang Y."/>
        </authorList>
    </citation>
    <scope>NUCLEOTIDE SEQUENCE [LARGE SCALE GENOMIC DNA]</scope>
    <source>
        <strain evidence="2">cv. Niubang</strain>
    </source>
</reference>
<sequence>MVIESSILNYVRVLERWLYFIFQLSQLSPSTGPTTFLGWTLVLGSSGLASSPVSTWLEQSRFYRVKCSRVFPVDAPSLELPGLPGSITYRVDSRFYFRNWERRSLKYPQGDSPIRPLPPYSPSLRTKGFTPHIASILNLG</sequence>
<dbReference type="Proteomes" id="UP001055879">
    <property type="component" value="Linkage Group LG03"/>
</dbReference>